<name>A0A9N8H296_9STRA</name>
<sequence>MSARSYRYRYHHQVSRCFTLKRNRNFSTLERTVSTLGVWHNAVEKIPPEAIIPGKDNKCNNDPKLAAFVGDKILGASFARWIQKKQRNVSSSSVQDNADTDVYDQGSASILASVVLSNEFMADRLSQILPNPVHTEWARQANLGQHKLGTLVEAAVAAVDDHAAVENLVEWLIEQGQEADKNLFNPKGTLLRMGGSIEVDRHGGTDHNPRFLATAVFQNFHVEATGRTKKIAEQSAASQCLVQVRDGGVVSLNSKEEDEHVTFASPIATETWTPFDFGEEWSLTLKNGESILDWWQRGTNEPRKAFRRALFGPKVFPESVLSVDSWTRRYESTSEEDDDSVVASIVIVFDDKKGENGTPNIVFWSTAQIASSANKARSMAGLDANAEISRLVGFKTDG</sequence>
<keyword evidence="1" id="KW-0694">RNA-binding</keyword>
<dbReference type="Proteomes" id="UP001153069">
    <property type="component" value="Unassembled WGS sequence"/>
</dbReference>
<feature type="domain" description="DRBM" evidence="2">
    <location>
        <begin position="167"/>
        <end position="246"/>
    </location>
</feature>
<proteinExistence type="predicted"/>
<dbReference type="SMART" id="SM00358">
    <property type="entry name" value="DSRM"/>
    <property type="match status" value="1"/>
</dbReference>
<accession>A0A9N8H296</accession>
<dbReference type="GO" id="GO:0003723">
    <property type="term" value="F:RNA binding"/>
    <property type="evidence" value="ECO:0007669"/>
    <property type="project" value="UniProtKB-UniRule"/>
</dbReference>
<dbReference type="InterPro" id="IPR014720">
    <property type="entry name" value="dsRBD_dom"/>
</dbReference>
<gene>
    <name evidence="3" type="ORF">SEMRO_5_G004690.1</name>
</gene>
<evidence type="ECO:0000259" key="2">
    <source>
        <dbReference type="PROSITE" id="PS50137"/>
    </source>
</evidence>
<keyword evidence="4" id="KW-1185">Reference proteome</keyword>
<comment type="caution">
    <text evidence="3">The sequence shown here is derived from an EMBL/GenBank/DDBJ whole genome shotgun (WGS) entry which is preliminary data.</text>
</comment>
<dbReference type="EMBL" id="CAICTM010000005">
    <property type="protein sequence ID" value="CAB9496495.1"/>
    <property type="molecule type" value="Genomic_DNA"/>
</dbReference>
<dbReference type="Gene3D" id="3.30.160.20">
    <property type="match status" value="1"/>
</dbReference>
<evidence type="ECO:0000313" key="4">
    <source>
        <dbReference type="Proteomes" id="UP001153069"/>
    </source>
</evidence>
<organism evidence="3 4">
    <name type="scientific">Seminavis robusta</name>
    <dbReference type="NCBI Taxonomy" id="568900"/>
    <lineage>
        <taxon>Eukaryota</taxon>
        <taxon>Sar</taxon>
        <taxon>Stramenopiles</taxon>
        <taxon>Ochrophyta</taxon>
        <taxon>Bacillariophyta</taxon>
        <taxon>Bacillariophyceae</taxon>
        <taxon>Bacillariophycidae</taxon>
        <taxon>Naviculales</taxon>
        <taxon>Naviculaceae</taxon>
        <taxon>Seminavis</taxon>
    </lineage>
</organism>
<dbReference type="AlphaFoldDB" id="A0A9N8H296"/>
<evidence type="ECO:0000256" key="1">
    <source>
        <dbReference type="PROSITE-ProRule" id="PRU00266"/>
    </source>
</evidence>
<dbReference type="Pfam" id="PF00035">
    <property type="entry name" value="dsrm"/>
    <property type="match status" value="1"/>
</dbReference>
<reference evidence="3" key="1">
    <citation type="submission" date="2020-06" db="EMBL/GenBank/DDBJ databases">
        <authorList>
            <consortium name="Plant Systems Biology data submission"/>
        </authorList>
    </citation>
    <scope>NUCLEOTIDE SEQUENCE</scope>
    <source>
        <strain evidence="3">D6</strain>
    </source>
</reference>
<dbReference type="SUPFAM" id="SSF54768">
    <property type="entry name" value="dsRNA-binding domain-like"/>
    <property type="match status" value="1"/>
</dbReference>
<evidence type="ECO:0000313" key="3">
    <source>
        <dbReference type="EMBL" id="CAB9496495.1"/>
    </source>
</evidence>
<protein>
    <recommendedName>
        <fullName evidence="2">DRBM domain-containing protein</fullName>
    </recommendedName>
</protein>
<dbReference type="PROSITE" id="PS50137">
    <property type="entry name" value="DS_RBD"/>
    <property type="match status" value="1"/>
</dbReference>